<evidence type="ECO:0000256" key="10">
    <source>
        <dbReference type="SAM" id="Phobius"/>
    </source>
</evidence>
<evidence type="ECO:0000256" key="8">
    <source>
        <dbReference type="ARBA" id="ARBA00022989"/>
    </source>
</evidence>
<sequence length="266" mass="29518">MTGTAVLVIKTMAACSGISPSILIHHIFKQQDVGVASVIPLVTLFANCHVWAVYGYMIENWFPIFWIYLFGDFVALVFLSVYWKYTRQRRYVNRVLAIMAAILVVITAYAVIGGLGYPNQSRDNVGSVMGGFADVSAICMYAAPMEKLLQVLKYRSAAFINAHMVMAGLANNCLWFTYGILTDNWFIISPNIAFISLNSFSLVLCVVFNPKTHPLPDDFYIQGDNESETTPSIVIEHTPKARLSCKAESPAFEAMHSTLGSIHVPK</sequence>
<evidence type="ECO:0000313" key="11">
    <source>
        <dbReference type="EMBL" id="GMF64521.1"/>
    </source>
</evidence>
<feature type="transmembrane region" description="Helical" evidence="10">
    <location>
        <begin position="124"/>
        <end position="144"/>
    </location>
</feature>
<evidence type="ECO:0000256" key="4">
    <source>
        <dbReference type="ARBA" id="ARBA00022475"/>
    </source>
</evidence>
<organism evidence="11 12">
    <name type="scientific">Phytophthora lilii</name>
    <dbReference type="NCBI Taxonomy" id="2077276"/>
    <lineage>
        <taxon>Eukaryota</taxon>
        <taxon>Sar</taxon>
        <taxon>Stramenopiles</taxon>
        <taxon>Oomycota</taxon>
        <taxon>Peronosporomycetes</taxon>
        <taxon>Peronosporales</taxon>
        <taxon>Peronosporaceae</taxon>
        <taxon>Phytophthora</taxon>
    </lineage>
</organism>
<evidence type="ECO:0000256" key="1">
    <source>
        <dbReference type="ARBA" id="ARBA00004651"/>
    </source>
</evidence>
<keyword evidence="7" id="KW-0677">Repeat</keyword>
<evidence type="ECO:0000256" key="9">
    <source>
        <dbReference type="ARBA" id="ARBA00023136"/>
    </source>
</evidence>
<feature type="transmembrane region" description="Helical" evidence="10">
    <location>
        <begin position="6"/>
        <end position="28"/>
    </location>
</feature>
<comment type="caution">
    <text evidence="11">The sequence shown here is derived from an EMBL/GenBank/DDBJ whole genome shotgun (WGS) entry which is preliminary data.</text>
</comment>
<keyword evidence="9 10" id="KW-0472">Membrane</keyword>
<dbReference type="PANTHER" id="PTHR10791">
    <property type="entry name" value="RAG1-ACTIVATING PROTEIN 1"/>
    <property type="match status" value="1"/>
</dbReference>
<dbReference type="Gene3D" id="1.20.1280.290">
    <property type="match status" value="2"/>
</dbReference>
<gene>
    <name evidence="11" type="ORF">Plil01_001731300</name>
</gene>
<feature type="transmembrane region" description="Helical" evidence="10">
    <location>
        <begin position="64"/>
        <end position="83"/>
    </location>
</feature>
<keyword evidence="8 10" id="KW-1133">Transmembrane helix</keyword>
<accession>A0A9W7D794</accession>
<dbReference type="PANTHER" id="PTHR10791:SF30">
    <property type="entry name" value="SUGAR TRANSPORTER SWEET1"/>
    <property type="match status" value="1"/>
</dbReference>
<keyword evidence="12" id="KW-1185">Reference proteome</keyword>
<keyword evidence="5" id="KW-0762">Sugar transport</keyword>
<dbReference type="GO" id="GO:0051119">
    <property type="term" value="F:sugar transmembrane transporter activity"/>
    <property type="evidence" value="ECO:0007669"/>
    <property type="project" value="InterPro"/>
</dbReference>
<evidence type="ECO:0000256" key="2">
    <source>
        <dbReference type="ARBA" id="ARBA00007809"/>
    </source>
</evidence>
<evidence type="ECO:0000256" key="6">
    <source>
        <dbReference type="ARBA" id="ARBA00022692"/>
    </source>
</evidence>
<keyword evidence="4" id="KW-1003">Cell membrane</keyword>
<evidence type="ECO:0000256" key="3">
    <source>
        <dbReference type="ARBA" id="ARBA00022448"/>
    </source>
</evidence>
<feature type="transmembrane region" description="Helical" evidence="10">
    <location>
        <begin position="95"/>
        <end position="118"/>
    </location>
</feature>
<name>A0A9W7D794_9STRA</name>
<proteinExistence type="inferred from homology"/>
<evidence type="ECO:0000256" key="7">
    <source>
        <dbReference type="ARBA" id="ARBA00022737"/>
    </source>
</evidence>
<comment type="similarity">
    <text evidence="2">Belongs to the SWEET sugar transporter family.</text>
</comment>
<dbReference type="Proteomes" id="UP001165083">
    <property type="component" value="Unassembled WGS sequence"/>
</dbReference>
<evidence type="ECO:0000313" key="12">
    <source>
        <dbReference type="Proteomes" id="UP001165083"/>
    </source>
</evidence>
<dbReference type="EMBL" id="BSXW01012417">
    <property type="protein sequence ID" value="GMF64521.1"/>
    <property type="molecule type" value="Genomic_DNA"/>
</dbReference>
<feature type="transmembrane region" description="Helical" evidence="10">
    <location>
        <begin position="156"/>
        <end position="178"/>
    </location>
</feature>
<keyword evidence="3" id="KW-0813">Transport</keyword>
<dbReference type="Pfam" id="PF03083">
    <property type="entry name" value="MtN3_slv"/>
    <property type="match status" value="2"/>
</dbReference>
<feature type="transmembrane region" description="Helical" evidence="10">
    <location>
        <begin position="184"/>
        <end position="208"/>
    </location>
</feature>
<evidence type="ECO:0000256" key="5">
    <source>
        <dbReference type="ARBA" id="ARBA00022597"/>
    </source>
</evidence>
<dbReference type="InterPro" id="IPR004316">
    <property type="entry name" value="SWEET_rpt"/>
</dbReference>
<comment type="subcellular location">
    <subcellularLocation>
        <location evidence="1">Cell membrane</location>
        <topology evidence="1">Multi-pass membrane protein</topology>
    </subcellularLocation>
</comment>
<protein>
    <submittedName>
        <fullName evidence="11">Unnamed protein product</fullName>
    </submittedName>
</protein>
<dbReference type="InterPro" id="IPR047664">
    <property type="entry name" value="SWEET"/>
</dbReference>
<keyword evidence="6 10" id="KW-0812">Transmembrane</keyword>
<dbReference type="FunFam" id="1.20.1280.290:FF:000007">
    <property type="entry name" value="Bidirectional sugar transporter SWEET7"/>
    <property type="match status" value="2"/>
</dbReference>
<dbReference type="GO" id="GO:0005886">
    <property type="term" value="C:plasma membrane"/>
    <property type="evidence" value="ECO:0007669"/>
    <property type="project" value="UniProtKB-SubCell"/>
</dbReference>
<dbReference type="OrthoDB" id="409725at2759"/>
<dbReference type="AlphaFoldDB" id="A0A9W7D794"/>
<reference evidence="11" key="1">
    <citation type="submission" date="2023-04" db="EMBL/GenBank/DDBJ databases">
        <title>Phytophthora lilii NBRC 32176.</title>
        <authorList>
            <person name="Ichikawa N."/>
            <person name="Sato H."/>
            <person name="Tonouchi N."/>
        </authorList>
    </citation>
    <scope>NUCLEOTIDE SEQUENCE</scope>
    <source>
        <strain evidence="11">NBRC 32176</strain>
    </source>
</reference>
<feature type="transmembrane region" description="Helical" evidence="10">
    <location>
        <begin position="35"/>
        <end position="58"/>
    </location>
</feature>